<dbReference type="PANTHER" id="PTHR38043">
    <property type="entry name" value="PROTEIN HEMX"/>
    <property type="match status" value="1"/>
</dbReference>
<keyword evidence="3" id="KW-1133">Transmembrane helix</keyword>
<organism evidence="4 5">
    <name type="scientific">Paraglaciecola algarum</name>
    <dbReference type="NCBI Taxonomy" id="3050085"/>
    <lineage>
        <taxon>Bacteria</taxon>
        <taxon>Pseudomonadati</taxon>
        <taxon>Pseudomonadota</taxon>
        <taxon>Gammaproteobacteria</taxon>
        <taxon>Alteromonadales</taxon>
        <taxon>Alteromonadaceae</taxon>
        <taxon>Paraglaciecola</taxon>
    </lineage>
</organism>
<accession>A0ABS9D8P4</accession>
<reference evidence="4 5" key="1">
    <citation type="submission" date="2022-01" db="EMBL/GenBank/DDBJ databases">
        <title>Paraglaciecola sp. G1-23.</title>
        <authorList>
            <person name="Jin M.S."/>
            <person name="Han D.M."/>
            <person name="Kim H.M."/>
            <person name="Jeon C.O."/>
        </authorList>
    </citation>
    <scope>NUCLEOTIDE SEQUENCE [LARGE SCALE GENOMIC DNA]</scope>
    <source>
        <strain evidence="4 5">G1-23</strain>
    </source>
</reference>
<dbReference type="RefSeq" id="WP_235313264.1">
    <property type="nucleotide sequence ID" value="NZ_JAKGAS010000007.1"/>
</dbReference>
<keyword evidence="1" id="KW-0175">Coiled coil</keyword>
<feature type="transmembrane region" description="Helical" evidence="3">
    <location>
        <begin position="82"/>
        <end position="105"/>
    </location>
</feature>
<evidence type="ECO:0000256" key="1">
    <source>
        <dbReference type="SAM" id="Coils"/>
    </source>
</evidence>
<feature type="compositionally biased region" description="Basic and acidic residues" evidence="2">
    <location>
        <begin position="15"/>
        <end position="29"/>
    </location>
</feature>
<name>A0ABS9D8P4_9ALTE</name>
<keyword evidence="5" id="KW-1185">Reference proteome</keyword>
<dbReference type="InterPro" id="IPR007470">
    <property type="entry name" value="HemX"/>
</dbReference>
<keyword evidence="4" id="KW-0808">Transferase</keyword>
<evidence type="ECO:0000256" key="2">
    <source>
        <dbReference type="SAM" id="MobiDB-lite"/>
    </source>
</evidence>
<keyword evidence="3" id="KW-0472">Membrane</keyword>
<evidence type="ECO:0000256" key="3">
    <source>
        <dbReference type="SAM" id="Phobius"/>
    </source>
</evidence>
<dbReference type="EMBL" id="JAKGAS010000007">
    <property type="protein sequence ID" value="MCF2949165.1"/>
    <property type="molecule type" value="Genomic_DNA"/>
</dbReference>
<keyword evidence="4" id="KW-0489">Methyltransferase</keyword>
<gene>
    <name evidence="4" type="ORF">L0668_13675</name>
</gene>
<feature type="coiled-coil region" evidence="1">
    <location>
        <begin position="144"/>
        <end position="171"/>
    </location>
</feature>
<evidence type="ECO:0000313" key="4">
    <source>
        <dbReference type="EMBL" id="MCF2949165.1"/>
    </source>
</evidence>
<dbReference type="PANTHER" id="PTHR38043:SF1">
    <property type="entry name" value="PROTEIN HEMX"/>
    <property type="match status" value="1"/>
</dbReference>
<feature type="region of interest" description="Disordered" evidence="2">
    <location>
        <begin position="1"/>
        <end position="77"/>
    </location>
</feature>
<feature type="compositionally biased region" description="Polar residues" evidence="2">
    <location>
        <begin position="58"/>
        <end position="77"/>
    </location>
</feature>
<dbReference type="EC" id="2.1.1.107" evidence="4"/>
<keyword evidence="3" id="KW-0812">Transmembrane</keyword>
<proteinExistence type="predicted"/>
<dbReference type="GO" id="GO:0004851">
    <property type="term" value="F:uroporphyrin-III C-methyltransferase activity"/>
    <property type="evidence" value="ECO:0007669"/>
    <property type="project" value="UniProtKB-EC"/>
</dbReference>
<feature type="region of interest" description="Disordered" evidence="2">
    <location>
        <begin position="433"/>
        <end position="456"/>
    </location>
</feature>
<feature type="compositionally biased region" description="Low complexity" evidence="2">
    <location>
        <begin position="30"/>
        <end position="57"/>
    </location>
</feature>
<dbReference type="GO" id="GO:0032259">
    <property type="term" value="P:methylation"/>
    <property type="evidence" value="ECO:0007669"/>
    <property type="project" value="UniProtKB-KW"/>
</dbReference>
<protein>
    <submittedName>
        <fullName evidence="4">Uroporphyrinogen-III C-methyltransferase</fullName>
        <ecNumber evidence="4">2.1.1.107</ecNumber>
    </submittedName>
</protein>
<dbReference type="Pfam" id="PF04375">
    <property type="entry name" value="HemX"/>
    <property type="match status" value="1"/>
</dbReference>
<evidence type="ECO:0000313" key="5">
    <source>
        <dbReference type="Proteomes" id="UP001521137"/>
    </source>
</evidence>
<sequence>MADSQDKLTPADQKTLADLEKQLAEDKATPKANKNAASNSAANKSPASNAKSNSSNKDIGSSANTSSRPTPSKASPSAKTGILWFFTLINLLLLVGVVGAGYWGWMQWQTQSAQQNQLLTTQNTRVQNQQSQVAQSLSTARDIENQLTQQNQALQASVESLVRQLQITSEQVSTNQQNLADVTGRRPSDWLLAEADYLVRMAGRKLWLENDVRTSGMMLESADSRLADLNDPSLIPIREKLASDIQKLQLVNQVSIDSVALSVGALLNQIDSLPLAYFKKPETESSTTATEQEDNWRTNLARNWQQVTQDFFSVKRKTTEIKPFMSDKEQWLAKEQLKFALLQAQVAVLKENSELFQQSLNTSVQLTNQFFDLGQNLVTQFLASLTELQATDIERIYPEQFSSAPALQDLIERRLDNRFVTSIAEKIDATDVSEAAVPAEATKPSVATESGEAIQP</sequence>
<dbReference type="Proteomes" id="UP001521137">
    <property type="component" value="Unassembled WGS sequence"/>
</dbReference>
<comment type="caution">
    <text evidence="4">The sequence shown here is derived from an EMBL/GenBank/DDBJ whole genome shotgun (WGS) entry which is preliminary data.</text>
</comment>